<keyword evidence="3" id="KW-1185">Reference proteome</keyword>
<dbReference type="Pfam" id="PF00903">
    <property type="entry name" value="Glyoxalase"/>
    <property type="match status" value="1"/>
</dbReference>
<dbReference type="SUPFAM" id="SSF54593">
    <property type="entry name" value="Glyoxalase/Bleomycin resistance protein/Dihydroxybiphenyl dioxygenase"/>
    <property type="match status" value="1"/>
</dbReference>
<dbReference type="InterPro" id="IPR004360">
    <property type="entry name" value="Glyas_Fos-R_dOase_dom"/>
</dbReference>
<evidence type="ECO:0000259" key="1">
    <source>
        <dbReference type="PROSITE" id="PS51819"/>
    </source>
</evidence>
<protein>
    <submittedName>
        <fullName evidence="2">VOC family protein</fullName>
    </submittedName>
</protein>
<dbReference type="InterPro" id="IPR037523">
    <property type="entry name" value="VOC_core"/>
</dbReference>
<feature type="domain" description="VOC" evidence="1">
    <location>
        <begin position="2"/>
        <end position="120"/>
    </location>
</feature>
<dbReference type="InterPro" id="IPR029068">
    <property type="entry name" value="Glyas_Bleomycin-R_OHBP_Dase"/>
</dbReference>
<dbReference type="PROSITE" id="PS51819">
    <property type="entry name" value="VOC"/>
    <property type="match status" value="1"/>
</dbReference>
<dbReference type="Gene3D" id="3.10.180.10">
    <property type="entry name" value="2,3-Dihydroxybiphenyl 1,2-Dioxygenase, domain 1"/>
    <property type="match status" value="1"/>
</dbReference>
<evidence type="ECO:0000313" key="2">
    <source>
        <dbReference type="EMBL" id="MFD1178003.1"/>
    </source>
</evidence>
<comment type="caution">
    <text evidence="2">The sequence shown here is derived from an EMBL/GenBank/DDBJ whole genome shotgun (WGS) entry which is preliminary data.</text>
</comment>
<sequence length="125" mass="13910">MKVTGICLITNQVPVLTAFYQKVLGVSAEGNDVHVELKTDGVGMAIFSTEGMEQMAPGSMQGAGHGCFTVNFKVDDVDAEYEKIKTMAVEIIKMPQTHPWGSRSFWFRDPDRNIVNFYSEADETR</sequence>
<evidence type="ECO:0000313" key="3">
    <source>
        <dbReference type="Proteomes" id="UP001597262"/>
    </source>
</evidence>
<dbReference type="RefSeq" id="WP_379320449.1">
    <property type="nucleotide sequence ID" value="NZ_JBHTLM010000013.1"/>
</dbReference>
<name>A0ABW3RZL9_9BACL</name>
<gene>
    <name evidence="2" type="ORF">ACFQ3W_17070</name>
</gene>
<organism evidence="2 3">
    <name type="scientific">Paenibacillus puldeungensis</name>
    <dbReference type="NCBI Taxonomy" id="696536"/>
    <lineage>
        <taxon>Bacteria</taxon>
        <taxon>Bacillati</taxon>
        <taxon>Bacillota</taxon>
        <taxon>Bacilli</taxon>
        <taxon>Bacillales</taxon>
        <taxon>Paenibacillaceae</taxon>
        <taxon>Paenibacillus</taxon>
    </lineage>
</organism>
<reference evidence="3" key="1">
    <citation type="journal article" date="2019" name="Int. J. Syst. Evol. Microbiol.">
        <title>The Global Catalogue of Microorganisms (GCM) 10K type strain sequencing project: providing services to taxonomists for standard genome sequencing and annotation.</title>
        <authorList>
            <consortium name="The Broad Institute Genomics Platform"/>
            <consortium name="The Broad Institute Genome Sequencing Center for Infectious Disease"/>
            <person name="Wu L."/>
            <person name="Ma J."/>
        </authorList>
    </citation>
    <scope>NUCLEOTIDE SEQUENCE [LARGE SCALE GENOMIC DNA]</scope>
    <source>
        <strain evidence="3">CCUG 59189</strain>
    </source>
</reference>
<accession>A0ABW3RZL9</accession>
<dbReference type="EMBL" id="JBHTLM010000013">
    <property type="protein sequence ID" value="MFD1178003.1"/>
    <property type="molecule type" value="Genomic_DNA"/>
</dbReference>
<proteinExistence type="predicted"/>
<dbReference type="Proteomes" id="UP001597262">
    <property type="component" value="Unassembled WGS sequence"/>
</dbReference>